<gene>
    <name evidence="1" type="ORF">CLAFUR5_07089</name>
</gene>
<evidence type="ECO:0000313" key="1">
    <source>
        <dbReference type="EMBL" id="UJO19269.1"/>
    </source>
</evidence>
<reference evidence="1" key="2">
    <citation type="journal article" date="2022" name="Microb. Genom.">
        <title>A chromosome-scale genome assembly of the tomato pathogen Cladosporium fulvum reveals a compartmentalized genome architecture and the presence of a dispensable chromosome.</title>
        <authorList>
            <person name="Zaccaron A.Z."/>
            <person name="Chen L.H."/>
            <person name="Samaras A."/>
            <person name="Stergiopoulos I."/>
        </authorList>
    </citation>
    <scope>NUCLEOTIDE SEQUENCE</scope>
    <source>
        <strain evidence="1">Race5_Kim</strain>
    </source>
</reference>
<dbReference type="EMBL" id="CP090168">
    <property type="protein sequence ID" value="UJO19269.1"/>
    <property type="molecule type" value="Genomic_DNA"/>
</dbReference>
<accession>A0A9Q8UQZ5</accession>
<keyword evidence="2" id="KW-1185">Reference proteome</keyword>
<name>A0A9Q8UQZ5_PASFU</name>
<dbReference type="KEGG" id="ffu:CLAFUR5_07089"/>
<dbReference type="RefSeq" id="XP_047763635.1">
    <property type="nucleotide sequence ID" value="XM_047906237.1"/>
</dbReference>
<evidence type="ECO:0000313" key="2">
    <source>
        <dbReference type="Proteomes" id="UP000756132"/>
    </source>
</evidence>
<protein>
    <submittedName>
        <fullName evidence="1">Uncharacterized protein</fullName>
    </submittedName>
</protein>
<dbReference type="AlphaFoldDB" id="A0A9Q8UQZ5"/>
<proteinExistence type="predicted"/>
<dbReference type="Proteomes" id="UP000756132">
    <property type="component" value="Chromosome 6"/>
</dbReference>
<sequence length="231" mass="26592">MSEHGSAATRVFAIPELLQQILIALADQVSQTSQDEHEMDESYHSFEPATTIARCRMVNRDFNGTIGGSNKILELVAYISPKWDGVWSDRALGWLLQRQLNLDFSTDDRNENFVRWGIVEPGWKSPIQEYFVDVVPDEGYGKDMFHADEFMGHALAAYKGAFDEFLQRKSTVESTWRDVRPKHPSIETRVYVHFCCRDLFRDIELVAQDTLGDVFDQYGIFLTDTLALWNK</sequence>
<dbReference type="GeneID" id="71986967"/>
<organism evidence="1 2">
    <name type="scientific">Passalora fulva</name>
    <name type="common">Tomato leaf mold</name>
    <name type="synonym">Cladosporium fulvum</name>
    <dbReference type="NCBI Taxonomy" id="5499"/>
    <lineage>
        <taxon>Eukaryota</taxon>
        <taxon>Fungi</taxon>
        <taxon>Dikarya</taxon>
        <taxon>Ascomycota</taxon>
        <taxon>Pezizomycotina</taxon>
        <taxon>Dothideomycetes</taxon>
        <taxon>Dothideomycetidae</taxon>
        <taxon>Mycosphaerellales</taxon>
        <taxon>Mycosphaerellaceae</taxon>
        <taxon>Fulvia</taxon>
    </lineage>
</organism>
<reference evidence="1" key="1">
    <citation type="submission" date="2021-12" db="EMBL/GenBank/DDBJ databases">
        <authorList>
            <person name="Zaccaron A."/>
            <person name="Stergiopoulos I."/>
        </authorList>
    </citation>
    <scope>NUCLEOTIDE SEQUENCE</scope>
    <source>
        <strain evidence="1">Race5_Kim</strain>
    </source>
</reference>